<gene>
    <name evidence="11" type="primary">COX3</name>
</gene>
<evidence type="ECO:0000256" key="9">
    <source>
        <dbReference type="SAM" id="Phobius"/>
    </source>
</evidence>
<name>A0A348ASP8_9HYME</name>
<dbReference type="PANTHER" id="PTHR11403">
    <property type="entry name" value="CYTOCHROME C OXIDASE SUBUNIT III"/>
    <property type="match status" value="1"/>
</dbReference>
<dbReference type="InterPro" id="IPR033945">
    <property type="entry name" value="Cyt_c_oxase_su3_dom"/>
</dbReference>
<evidence type="ECO:0000256" key="4">
    <source>
        <dbReference type="ARBA" id="ARBA00022692"/>
    </source>
</evidence>
<accession>A0A348ASP8</accession>
<evidence type="ECO:0000313" key="11">
    <source>
        <dbReference type="EMBL" id="BBC20696.1"/>
    </source>
</evidence>
<feature type="transmembrane region" description="Helical" evidence="9">
    <location>
        <begin position="162"/>
        <end position="180"/>
    </location>
</feature>
<comment type="similarity">
    <text evidence="2 8">Belongs to the cytochrome c oxidase subunit 3 family.</text>
</comment>
<dbReference type="SUPFAM" id="SSF81452">
    <property type="entry name" value="Cytochrome c oxidase subunit III-like"/>
    <property type="match status" value="1"/>
</dbReference>
<sequence>MKKNFPFHMVTNSPWPIILSFSLMNSLVSMAIWIYSSNILLLILNFTNTMMIMMFWFCDIIRDSMFYYKGLHTFFIINFLKFSMILFIMSELMFFVSFFWAFFHSSVSPNIEIDMLWPPKNIKFFDPMEIPLLNSFILVSSGIAITVSHYYMITNNLKLSKLYLLFTIILGTYFMIIQLIEYVNSYFCFNDSVYGSIFYMAIGFHGLHVLIGVIFLLVSPYRLLKIHFWNKHNMNFELAIWYWHFIDVIWLFLFLFIYLLI</sequence>
<dbReference type="PROSITE" id="PS50253">
    <property type="entry name" value="COX3"/>
    <property type="match status" value="1"/>
</dbReference>
<keyword evidence="8 11" id="KW-0496">Mitochondrion</keyword>
<dbReference type="CDD" id="cd01665">
    <property type="entry name" value="Cyt_c_Oxidase_III"/>
    <property type="match status" value="1"/>
</dbReference>
<proteinExistence type="inferred from homology"/>
<feature type="transmembrane region" description="Helical" evidence="9">
    <location>
        <begin position="39"/>
        <end position="58"/>
    </location>
</feature>
<organism evidence="11">
    <name type="scientific">Apis nuluensis</name>
    <dbReference type="NCBI Taxonomy" id="96030"/>
    <lineage>
        <taxon>Eukaryota</taxon>
        <taxon>Metazoa</taxon>
        <taxon>Ecdysozoa</taxon>
        <taxon>Arthropoda</taxon>
        <taxon>Hexapoda</taxon>
        <taxon>Insecta</taxon>
        <taxon>Pterygota</taxon>
        <taxon>Neoptera</taxon>
        <taxon>Endopterygota</taxon>
        <taxon>Hymenoptera</taxon>
        <taxon>Apocrita</taxon>
        <taxon>Aculeata</taxon>
        <taxon>Apoidea</taxon>
        <taxon>Anthophila</taxon>
        <taxon>Apidae</taxon>
        <taxon>Apis</taxon>
    </lineage>
</organism>
<feature type="transmembrane region" description="Helical" evidence="9">
    <location>
        <begin position="192"/>
        <end position="218"/>
    </location>
</feature>
<dbReference type="GO" id="GO:0006123">
    <property type="term" value="P:mitochondrial electron transport, cytochrome c to oxygen"/>
    <property type="evidence" value="ECO:0007669"/>
    <property type="project" value="TreeGrafter"/>
</dbReference>
<feature type="transmembrane region" description="Helical" evidence="9">
    <location>
        <begin position="130"/>
        <end position="150"/>
    </location>
</feature>
<feature type="transmembrane region" description="Helical" evidence="9">
    <location>
        <begin position="79"/>
        <end position="103"/>
    </location>
</feature>
<dbReference type="GO" id="GO:0004129">
    <property type="term" value="F:cytochrome-c oxidase activity"/>
    <property type="evidence" value="ECO:0007669"/>
    <property type="project" value="InterPro"/>
</dbReference>
<feature type="transmembrane region" description="Helical" evidence="9">
    <location>
        <begin position="239"/>
        <end position="260"/>
    </location>
</feature>
<protein>
    <recommendedName>
        <fullName evidence="3 8">Cytochrome c oxidase subunit 3</fullName>
    </recommendedName>
</protein>
<comment type="function">
    <text evidence="8">Component of the cytochrome c oxidase, the last enzyme in the mitochondrial electron transport chain which drives oxidative phosphorylation. The respiratory chain contains 3 multisubunit complexes succinate dehydrogenase (complex II, CII), ubiquinol-cytochrome c oxidoreductase (cytochrome b-c1 complex, complex III, CIII) and cytochrome c oxidase (complex IV, CIV), that cooperate to transfer electrons derived from NADH and succinate to molecular oxygen, creating an electrochemical gradient over the inner membrane that drives transmembrane transport and the ATP synthase. Cytochrome c oxidase is the component of the respiratory chain that catalyzes the reduction of oxygen to water. Electrons originating from reduced cytochrome c in the intermembrane space (IMS) are transferred via the dinuclear copper A center (CU(A)) of subunit 2 and heme A of subunit 1 to the active site in subunit 1, a binuclear center (BNC) formed by heme A3 and copper B (CU(B)). The BNC reduces molecular oxygen to 2 water molecules using 4 electrons from cytochrome c in the IMS and 4 protons from the mitochondrial matrix.</text>
</comment>
<reference evidence="11" key="1">
    <citation type="journal article" date="2017" name="Mitochondrial DNA Part B Resour">
        <title>The complete mitochondrial DNA sequence of endemic honeybee Apis nuluensis (Insecta: Hymenoptera: Apidae) inhabiting Mount Kinabalu in Sabah Province, Borneo Island.</title>
        <authorList>
            <person name="Takahashi J."/>
            <person name="Tingek S."/>
            <person name="Okuyama H."/>
        </authorList>
    </citation>
    <scope>NUCLEOTIDE SEQUENCE</scope>
</reference>
<evidence type="ECO:0000256" key="2">
    <source>
        <dbReference type="ARBA" id="ARBA00010581"/>
    </source>
</evidence>
<dbReference type="Pfam" id="PF00510">
    <property type="entry name" value="COX3"/>
    <property type="match status" value="1"/>
</dbReference>
<dbReference type="InterPro" id="IPR000298">
    <property type="entry name" value="Cyt_c_oxidase-like_su3"/>
</dbReference>
<dbReference type="InterPro" id="IPR024791">
    <property type="entry name" value="Cyt_c/ubiquinol_Oxase_su3"/>
</dbReference>
<evidence type="ECO:0000256" key="5">
    <source>
        <dbReference type="ARBA" id="ARBA00022967"/>
    </source>
</evidence>
<comment type="subcellular location">
    <subcellularLocation>
        <location evidence="1">Membrane</location>
        <topology evidence="1">Multi-pass membrane protein</topology>
    </subcellularLocation>
</comment>
<dbReference type="GO" id="GO:0016020">
    <property type="term" value="C:membrane"/>
    <property type="evidence" value="ECO:0007669"/>
    <property type="project" value="UniProtKB-SubCell"/>
</dbReference>
<feature type="transmembrane region" description="Helical" evidence="9">
    <location>
        <begin position="12"/>
        <end position="33"/>
    </location>
</feature>
<dbReference type="GO" id="GO:0005739">
    <property type="term" value="C:mitochondrion"/>
    <property type="evidence" value="ECO:0007669"/>
    <property type="project" value="TreeGrafter"/>
</dbReference>
<keyword evidence="4 8" id="KW-0812">Transmembrane</keyword>
<evidence type="ECO:0000256" key="7">
    <source>
        <dbReference type="ARBA" id="ARBA00023136"/>
    </source>
</evidence>
<keyword evidence="7 9" id="KW-0472">Membrane</keyword>
<dbReference type="EMBL" id="AP018157">
    <property type="protein sequence ID" value="BBC20696.1"/>
    <property type="molecule type" value="Genomic_DNA"/>
</dbReference>
<dbReference type="PANTHER" id="PTHR11403:SF7">
    <property type="entry name" value="CYTOCHROME C OXIDASE SUBUNIT 3"/>
    <property type="match status" value="1"/>
</dbReference>
<dbReference type="AlphaFoldDB" id="A0A348ASP8"/>
<geneLocation type="mitochondrion" evidence="11"/>
<dbReference type="Gene3D" id="1.20.120.80">
    <property type="entry name" value="Cytochrome c oxidase, subunit III, four-helix bundle"/>
    <property type="match status" value="1"/>
</dbReference>
<evidence type="ECO:0000256" key="3">
    <source>
        <dbReference type="ARBA" id="ARBA00015944"/>
    </source>
</evidence>
<keyword evidence="5" id="KW-1278">Translocase</keyword>
<evidence type="ECO:0000259" key="10">
    <source>
        <dbReference type="PROSITE" id="PS50253"/>
    </source>
</evidence>
<dbReference type="InterPro" id="IPR013833">
    <property type="entry name" value="Cyt_c_oxidase_su3_a-hlx"/>
</dbReference>
<dbReference type="Gene3D" id="1.10.287.70">
    <property type="match status" value="1"/>
</dbReference>
<dbReference type="InterPro" id="IPR035973">
    <property type="entry name" value="Cyt_c_oxidase_su3-like_sf"/>
</dbReference>
<keyword evidence="6 9" id="KW-1133">Transmembrane helix</keyword>
<feature type="domain" description="Heme-copper oxidase subunit III family profile" evidence="10">
    <location>
        <begin position="3"/>
        <end position="261"/>
    </location>
</feature>
<evidence type="ECO:0000256" key="8">
    <source>
        <dbReference type="RuleBase" id="RU003375"/>
    </source>
</evidence>
<evidence type="ECO:0000256" key="6">
    <source>
        <dbReference type="ARBA" id="ARBA00022989"/>
    </source>
</evidence>
<evidence type="ECO:0000256" key="1">
    <source>
        <dbReference type="ARBA" id="ARBA00004141"/>
    </source>
</evidence>